<dbReference type="STRING" id="904291.A7J15_03505"/>
<feature type="transmembrane region" description="Helical" evidence="7">
    <location>
        <begin position="203"/>
        <end position="223"/>
    </location>
</feature>
<dbReference type="InterPro" id="IPR050321">
    <property type="entry name" value="Glycosyltr_2/OpgH_subfam"/>
</dbReference>
<evidence type="ECO:0000256" key="6">
    <source>
        <dbReference type="ARBA" id="ARBA00023136"/>
    </source>
</evidence>
<evidence type="ECO:0000256" key="4">
    <source>
        <dbReference type="ARBA" id="ARBA00022692"/>
    </source>
</evidence>
<sequence>MTTRSFVPSLDDDFSWLVSSGAVTEEQLADAERRAAEEHTTTATILLNDEVIREEHVARARAAAWGTTCIENLRTERIDPALSRQRAWREYIRRGWLPVRRLDDGSILVATFVRPTDELRAEVVTELGTSDVTFAATARWGFRQAVLRTFADTVADDAANSLGRSDPLHSAQTTMSMPQKIGFGIALVALVVLLFLWPIPVLVWVIGAMSVAFLLATAFKFFISLRGSDLVERIDAEKVAALTDEDLPVYTVLVPVFREANIVGQLLGNLGRLDYPKHKLEVLILVEEEDDETQQAILDTDPPHNFHTIVIPKGQPQTKPRACNVGLEVATGEYLVIYDAEDRPDPDQLKKAVVAFQDGGEELVVVQAALNYFNDSENVLTRMFTLEYGFWFDYMLSGLDASRLPLPLGGTSNHFRVDGLKRLGGWDPYNVTEDADLGIRAAALGWRVGVIDSVTLEEANTSIPNFIRQRSRWIKGYMQTSLVHARNPMVLIREAGLIPFLAFALLIAGTPLTFLGVIPSYLATIVSVWIRDAPLTELIPYWVMWTMLFNFLIGNVLMVYVNMMGPFKRGQFHLVPWALLNPVYWILHSIAAYKALWQLITRPHYWEKTHHGLTTQKGGAADDDVDRTAAYVSAP</sequence>
<dbReference type="GO" id="GO:0016757">
    <property type="term" value="F:glycosyltransferase activity"/>
    <property type="evidence" value="ECO:0007669"/>
    <property type="project" value="UniProtKB-KW"/>
</dbReference>
<comment type="caution">
    <text evidence="9">The sequence shown here is derived from an EMBL/GenBank/DDBJ whole genome shotgun (WGS) entry which is preliminary data.</text>
</comment>
<evidence type="ECO:0000259" key="8">
    <source>
        <dbReference type="Pfam" id="PF13632"/>
    </source>
</evidence>
<evidence type="ECO:0000256" key="2">
    <source>
        <dbReference type="ARBA" id="ARBA00022676"/>
    </source>
</evidence>
<dbReference type="Proteomes" id="UP000093355">
    <property type="component" value="Unassembled WGS sequence"/>
</dbReference>
<evidence type="ECO:0000256" key="5">
    <source>
        <dbReference type="ARBA" id="ARBA00022989"/>
    </source>
</evidence>
<dbReference type="AlphaFoldDB" id="A0A1B9NE32"/>
<organism evidence="9 10">
    <name type="scientific">Microbacterium sediminis</name>
    <dbReference type="NCBI Taxonomy" id="904291"/>
    <lineage>
        <taxon>Bacteria</taxon>
        <taxon>Bacillati</taxon>
        <taxon>Actinomycetota</taxon>
        <taxon>Actinomycetes</taxon>
        <taxon>Micrococcales</taxon>
        <taxon>Microbacteriaceae</taxon>
        <taxon>Microbacterium</taxon>
    </lineage>
</organism>
<evidence type="ECO:0000256" key="7">
    <source>
        <dbReference type="SAM" id="Phobius"/>
    </source>
</evidence>
<gene>
    <name evidence="9" type="ORF">A7J15_03505</name>
</gene>
<feature type="transmembrane region" description="Helical" evidence="7">
    <location>
        <begin position="496"/>
        <end position="522"/>
    </location>
</feature>
<feature type="domain" description="Glycosyltransferase 2-like" evidence="8">
    <location>
        <begin position="335"/>
        <end position="553"/>
    </location>
</feature>
<dbReference type="PANTHER" id="PTHR43867:SF2">
    <property type="entry name" value="CELLULOSE SYNTHASE CATALYTIC SUBUNIT A [UDP-FORMING]"/>
    <property type="match status" value="1"/>
</dbReference>
<reference evidence="9 10" key="1">
    <citation type="submission" date="2016-05" db="EMBL/GenBank/DDBJ databases">
        <authorList>
            <person name="Lavstsen T."/>
            <person name="Jespersen J.S."/>
        </authorList>
    </citation>
    <scope>NUCLEOTIDE SEQUENCE [LARGE SCALE GENOMIC DNA]</scope>
    <source>
        <strain evidence="9 10">YLB-01</strain>
    </source>
</reference>
<dbReference type="InterPro" id="IPR001173">
    <property type="entry name" value="Glyco_trans_2-like"/>
</dbReference>
<feature type="transmembrane region" description="Helical" evidence="7">
    <location>
        <begin position="542"/>
        <end position="562"/>
    </location>
</feature>
<dbReference type="Pfam" id="PF13632">
    <property type="entry name" value="Glyco_trans_2_3"/>
    <property type="match status" value="1"/>
</dbReference>
<dbReference type="InterPro" id="IPR037257">
    <property type="entry name" value="T2SS_E_N_sf"/>
</dbReference>
<keyword evidence="2" id="KW-0328">Glycosyltransferase</keyword>
<keyword evidence="4 7" id="KW-0812">Transmembrane</keyword>
<dbReference type="CDD" id="cd06427">
    <property type="entry name" value="CESA_like_2"/>
    <property type="match status" value="1"/>
</dbReference>
<keyword evidence="10" id="KW-1185">Reference proteome</keyword>
<comment type="subcellular location">
    <subcellularLocation>
        <location evidence="1">Membrane</location>
        <topology evidence="1">Multi-pass membrane protein</topology>
    </subcellularLocation>
</comment>
<dbReference type="Gene3D" id="3.90.550.10">
    <property type="entry name" value="Spore Coat Polysaccharide Biosynthesis Protein SpsA, Chain A"/>
    <property type="match status" value="1"/>
</dbReference>
<feature type="transmembrane region" description="Helical" evidence="7">
    <location>
        <begin position="181"/>
        <end position="197"/>
    </location>
</feature>
<keyword evidence="6 7" id="KW-0472">Membrane</keyword>
<evidence type="ECO:0000313" key="9">
    <source>
        <dbReference type="EMBL" id="OCG74848.1"/>
    </source>
</evidence>
<protein>
    <submittedName>
        <fullName evidence="9">General secretory system II protein E domain-containing protein</fullName>
    </submittedName>
</protein>
<proteinExistence type="predicted"/>
<name>A0A1B9NE32_9MICO</name>
<dbReference type="InterPro" id="IPR029044">
    <property type="entry name" value="Nucleotide-diphossugar_trans"/>
</dbReference>
<dbReference type="SUPFAM" id="SSF53448">
    <property type="entry name" value="Nucleotide-diphospho-sugar transferases"/>
    <property type="match status" value="1"/>
</dbReference>
<keyword evidence="3" id="KW-0808">Transferase</keyword>
<evidence type="ECO:0000256" key="1">
    <source>
        <dbReference type="ARBA" id="ARBA00004141"/>
    </source>
</evidence>
<evidence type="ECO:0000313" key="10">
    <source>
        <dbReference type="Proteomes" id="UP000093355"/>
    </source>
</evidence>
<dbReference type="SUPFAM" id="SSF160246">
    <property type="entry name" value="EspE N-terminal domain-like"/>
    <property type="match status" value="1"/>
</dbReference>
<accession>A0A1B9NE32</accession>
<dbReference type="GO" id="GO:0016020">
    <property type="term" value="C:membrane"/>
    <property type="evidence" value="ECO:0007669"/>
    <property type="project" value="UniProtKB-SubCell"/>
</dbReference>
<keyword evidence="5 7" id="KW-1133">Transmembrane helix</keyword>
<evidence type="ECO:0000256" key="3">
    <source>
        <dbReference type="ARBA" id="ARBA00022679"/>
    </source>
</evidence>
<dbReference type="EMBL" id="LXMD01000021">
    <property type="protein sequence ID" value="OCG74848.1"/>
    <property type="molecule type" value="Genomic_DNA"/>
</dbReference>
<dbReference type="PANTHER" id="PTHR43867">
    <property type="entry name" value="CELLULOSE SYNTHASE CATALYTIC SUBUNIT A [UDP-FORMING]"/>
    <property type="match status" value="1"/>
</dbReference>